<gene>
    <name evidence="3" type="ORF">ACFQU8_09670</name>
</gene>
<dbReference type="Pfam" id="PF01381">
    <property type="entry name" value="HTH_3"/>
    <property type="match status" value="1"/>
</dbReference>
<dbReference type="EMBL" id="JBHTGR010000035">
    <property type="protein sequence ID" value="MFC7747495.1"/>
    <property type="molecule type" value="Genomic_DNA"/>
</dbReference>
<feature type="domain" description="HTH cro/C1-type" evidence="2">
    <location>
        <begin position="15"/>
        <end position="67"/>
    </location>
</feature>
<proteinExistence type="predicted"/>
<comment type="caution">
    <text evidence="3">The sequence shown here is derived from an EMBL/GenBank/DDBJ whole genome shotgun (WGS) entry which is preliminary data.</text>
</comment>
<dbReference type="InterPro" id="IPR001387">
    <property type="entry name" value="Cro/C1-type_HTH"/>
</dbReference>
<accession>A0ABW2UW79</accession>
<organism evidence="3 4">
    <name type="scientific">Lentibacillus kimchii</name>
    <dbReference type="NCBI Taxonomy" id="1542911"/>
    <lineage>
        <taxon>Bacteria</taxon>
        <taxon>Bacillati</taxon>
        <taxon>Bacillota</taxon>
        <taxon>Bacilli</taxon>
        <taxon>Bacillales</taxon>
        <taxon>Bacillaceae</taxon>
        <taxon>Lentibacillus</taxon>
    </lineage>
</organism>
<name>A0ABW2UW79_9BACI</name>
<protein>
    <submittedName>
        <fullName evidence="3">Helix-turn-helix domain-containing protein</fullName>
    </submittedName>
</protein>
<reference evidence="4" key="1">
    <citation type="journal article" date="2019" name="Int. J. Syst. Evol. Microbiol.">
        <title>The Global Catalogue of Microorganisms (GCM) 10K type strain sequencing project: providing services to taxonomists for standard genome sequencing and annotation.</title>
        <authorList>
            <consortium name="The Broad Institute Genomics Platform"/>
            <consortium name="The Broad Institute Genome Sequencing Center for Infectious Disease"/>
            <person name="Wu L."/>
            <person name="Ma J."/>
        </authorList>
    </citation>
    <scope>NUCLEOTIDE SEQUENCE [LARGE SCALE GENOMIC DNA]</scope>
    <source>
        <strain evidence="4">JCM 30234</strain>
    </source>
</reference>
<dbReference type="RefSeq" id="WP_382359262.1">
    <property type="nucleotide sequence ID" value="NZ_JBHTGR010000035.1"/>
</dbReference>
<evidence type="ECO:0000256" key="1">
    <source>
        <dbReference type="ARBA" id="ARBA00023125"/>
    </source>
</evidence>
<evidence type="ECO:0000313" key="3">
    <source>
        <dbReference type="EMBL" id="MFC7747495.1"/>
    </source>
</evidence>
<dbReference type="PROSITE" id="PS50943">
    <property type="entry name" value="HTH_CROC1"/>
    <property type="match status" value="1"/>
</dbReference>
<sequence length="113" mass="13076">MATLHFNRELFAEKLKAYRDDKSQTDIASELNVGRSTISLLENGKQDPTLETLNQVCQKINQDLNTFFKEEQEDPVLLLMGQLKSSDKDNLVEVMERIKIREHYIAIDRRGGH</sequence>
<dbReference type="Gene3D" id="1.10.260.40">
    <property type="entry name" value="lambda repressor-like DNA-binding domains"/>
    <property type="match status" value="1"/>
</dbReference>
<dbReference type="PANTHER" id="PTHR46558">
    <property type="entry name" value="TRACRIPTIONAL REGULATORY PROTEIN-RELATED-RELATED"/>
    <property type="match status" value="1"/>
</dbReference>
<dbReference type="SUPFAM" id="SSF47413">
    <property type="entry name" value="lambda repressor-like DNA-binding domains"/>
    <property type="match status" value="1"/>
</dbReference>
<dbReference type="CDD" id="cd00093">
    <property type="entry name" value="HTH_XRE"/>
    <property type="match status" value="1"/>
</dbReference>
<dbReference type="SMART" id="SM00530">
    <property type="entry name" value="HTH_XRE"/>
    <property type="match status" value="1"/>
</dbReference>
<keyword evidence="1" id="KW-0238">DNA-binding</keyword>
<dbReference type="InterPro" id="IPR010982">
    <property type="entry name" value="Lambda_DNA-bd_dom_sf"/>
</dbReference>
<evidence type="ECO:0000259" key="2">
    <source>
        <dbReference type="PROSITE" id="PS50943"/>
    </source>
</evidence>
<dbReference type="Proteomes" id="UP001596620">
    <property type="component" value="Unassembled WGS sequence"/>
</dbReference>
<dbReference type="PANTHER" id="PTHR46558:SF3">
    <property type="entry name" value="TRANSCRIPTIONAL REGULATOR"/>
    <property type="match status" value="1"/>
</dbReference>
<keyword evidence="4" id="KW-1185">Reference proteome</keyword>
<evidence type="ECO:0000313" key="4">
    <source>
        <dbReference type="Proteomes" id="UP001596620"/>
    </source>
</evidence>